<dbReference type="InterPro" id="IPR032568">
    <property type="entry name" value="DUF4926"/>
</dbReference>
<dbReference type="Proteomes" id="UP001055337">
    <property type="component" value="Chromosome"/>
</dbReference>
<gene>
    <name evidence="1" type="ORF">MI149_05020</name>
</gene>
<keyword evidence="2" id="KW-1185">Reference proteome</keyword>
<proteinExistence type="predicted"/>
<evidence type="ECO:0000313" key="2">
    <source>
        <dbReference type="Proteomes" id="UP001055337"/>
    </source>
</evidence>
<dbReference type="RefSeq" id="WP_240178906.1">
    <property type="nucleotide sequence ID" value="NZ_CP092362.2"/>
</dbReference>
<organism evidence="1 2">
    <name type="scientific">Mycolicibacterium crocinum</name>
    <dbReference type="NCBI Taxonomy" id="388459"/>
    <lineage>
        <taxon>Bacteria</taxon>
        <taxon>Bacillati</taxon>
        <taxon>Actinomycetota</taxon>
        <taxon>Actinomycetes</taxon>
        <taxon>Mycobacteriales</taxon>
        <taxon>Mycobacteriaceae</taxon>
        <taxon>Mycolicibacterium</taxon>
    </lineage>
</organism>
<reference evidence="1" key="1">
    <citation type="submission" date="2022-08" db="EMBL/GenBank/DDBJ databases">
        <title>Whole genome sequencing of non-tuberculosis mycobacteria type-strains.</title>
        <authorList>
            <person name="Igarashi Y."/>
            <person name="Osugi A."/>
            <person name="Mitarai S."/>
        </authorList>
    </citation>
    <scope>NUCLEOTIDE SEQUENCE</scope>
    <source>
        <strain evidence="1">JCM 16369</strain>
    </source>
</reference>
<sequence>MSPQEHDVVRLLRPLPQYGLSLGAQGTVVMVYRDPGLPPAYEVEFADDDGVTQALVTLKDDEVEVTWRADT</sequence>
<accession>A0ABY3TTL6</accession>
<dbReference type="EMBL" id="CP092362">
    <property type="protein sequence ID" value="ULN42485.1"/>
    <property type="molecule type" value="Genomic_DNA"/>
</dbReference>
<protein>
    <submittedName>
        <fullName evidence="1">DUF4926 domain-containing protein</fullName>
    </submittedName>
</protein>
<evidence type="ECO:0000313" key="1">
    <source>
        <dbReference type="EMBL" id="ULN42485.1"/>
    </source>
</evidence>
<name>A0ABY3TTL6_9MYCO</name>
<dbReference type="Pfam" id="PF16277">
    <property type="entry name" value="DUF4926"/>
    <property type="match status" value="1"/>
</dbReference>